<comment type="caution">
    <text evidence="2">The sequence shown here is derived from an EMBL/GenBank/DDBJ whole genome shotgun (WGS) entry which is preliminary data.</text>
</comment>
<protein>
    <submittedName>
        <fullName evidence="2">Uncharacterized protein</fullName>
    </submittedName>
</protein>
<dbReference type="PANTHER" id="PTHR33598">
    <property type="entry name" value="OS02G0833400 PROTEIN"/>
    <property type="match status" value="1"/>
</dbReference>
<dbReference type="Proteomes" id="UP001465755">
    <property type="component" value="Unassembled WGS sequence"/>
</dbReference>
<feature type="region of interest" description="Disordered" evidence="1">
    <location>
        <begin position="31"/>
        <end position="59"/>
    </location>
</feature>
<dbReference type="Pfam" id="PF05542">
    <property type="entry name" value="DUF760"/>
    <property type="match status" value="2"/>
</dbReference>
<sequence>MALLIDATHFGAAFPAPPAAQCRPTASCAVTGQAPGSSPPTQAWSGIHRASGKRRSSHVCRATTRLRRASSEGPDDGPANTAARAAVDIQAEDRRRFLLKYVQEVEPELMEQFGEVAPFQVVDAMRETLARMLGTLPPQFFQVTVSTRNSEDLAQLFYSVMMTGYMFRNAQYRLELRRKLAYASVDGVASGEEGRHLPAAAVANKAMTEEQNYAAGSQKHRVVGDVVRWRHDTGAETMSAAQYIESLESEVQVLRQQVAADLYLRAGGNELLNYLKVQEPACLAELTACARDDTYEAMNSFIHRLLGTADAEELQQLSSINHAPDLSRLLYWLMVVGYNMRTLEVRWDVEQSMML</sequence>
<dbReference type="AlphaFoldDB" id="A0AAW1NKD5"/>
<name>A0AAW1NKD5_9CHLO</name>
<accession>A0AAW1NKD5</accession>
<reference evidence="2 3" key="1">
    <citation type="journal article" date="2024" name="Nat. Commun.">
        <title>Phylogenomics reveals the evolutionary origins of lichenization in chlorophyte algae.</title>
        <authorList>
            <person name="Puginier C."/>
            <person name="Libourel C."/>
            <person name="Otte J."/>
            <person name="Skaloud P."/>
            <person name="Haon M."/>
            <person name="Grisel S."/>
            <person name="Petersen M."/>
            <person name="Berrin J.G."/>
            <person name="Delaux P.M."/>
            <person name="Dal Grande F."/>
            <person name="Keller J."/>
        </authorList>
    </citation>
    <scope>NUCLEOTIDE SEQUENCE [LARGE SCALE GENOMIC DNA]</scope>
    <source>
        <strain evidence="2 3">SAG 2036</strain>
    </source>
</reference>
<dbReference type="InterPro" id="IPR008479">
    <property type="entry name" value="DUF760"/>
</dbReference>
<evidence type="ECO:0000256" key="1">
    <source>
        <dbReference type="SAM" id="MobiDB-lite"/>
    </source>
</evidence>
<dbReference type="PANTHER" id="PTHR33598:SF4">
    <property type="entry name" value="OS02G0833400 PROTEIN"/>
    <property type="match status" value="1"/>
</dbReference>
<feature type="compositionally biased region" description="Basic residues" evidence="1">
    <location>
        <begin position="50"/>
        <end position="59"/>
    </location>
</feature>
<organism evidence="2 3">
    <name type="scientific">Symbiochloris irregularis</name>
    <dbReference type="NCBI Taxonomy" id="706552"/>
    <lineage>
        <taxon>Eukaryota</taxon>
        <taxon>Viridiplantae</taxon>
        <taxon>Chlorophyta</taxon>
        <taxon>core chlorophytes</taxon>
        <taxon>Trebouxiophyceae</taxon>
        <taxon>Trebouxiales</taxon>
        <taxon>Trebouxiaceae</taxon>
        <taxon>Symbiochloris</taxon>
    </lineage>
</organism>
<feature type="compositionally biased region" description="Polar residues" evidence="1">
    <location>
        <begin position="31"/>
        <end position="44"/>
    </location>
</feature>
<evidence type="ECO:0000313" key="3">
    <source>
        <dbReference type="Proteomes" id="UP001465755"/>
    </source>
</evidence>
<keyword evidence="3" id="KW-1185">Reference proteome</keyword>
<evidence type="ECO:0000313" key="2">
    <source>
        <dbReference type="EMBL" id="KAK9787264.1"/>
    </source>
</evidence>
<proteinExistence type="predicted"/>
<gene>
    <name evidence="2" type="ORF">WJX73_002695</name>
</gene>
<dbReference type="EMBL" id="JALJOQ010000251">
    <property type="protein sequence ID" value="KAK9787264.1"/>
    <property type="molecule type" value="Genomic_DNA"/>
</dbReference>